<evidence type="ECO:0000256" key="1">
    <source>
        <dbReference type="SAM" id="Phobius"/>
    </source>
</evidence>
<keyword evidence="1" id="KW-0812">Transmembrane</keyword>
<keyword evidence="1" id="KW-1133">Transmembrane helix</keyword>
<dbReference type="InterPro" id="IPR000182">
    <property type="entry name" value="GNAT_dom"/>
</dbReference>
<evidence type="ECO:0000259" key="2">
    <source>
        <dbReference type="PROSITE" id="PS51186"/>
    </source>
</evidence>
<dbReference type="PROSITE" id="PS51186">
    <property type="entry name" value="GNAT"/>
    <property type="match status" value="1"/>
</dbReference>
<reference evidence="3" key="1">
    <citation type="submission" date="2017-04" db="EMBL/GenBank/DDBJ databases">
        <title>Population genomics of picophytoplankton unveils novel chromosome hypervariability.</title>
        <authorList>
            <consortium name="DOE Joint Genome Institute"/>
            <person name="Blanc-Mathieu R."/>
            <person name="Krasovec M."/>
            <person name="Hebrard M."/>
            <person name="Yau S."/>
            <person name="Desgranges E."/>
            <person name="Martin J."/>
            <person name="Schackwitz W."/>
            <person name="Kuo A."/>
            <person name="Salin G."/>
            <person name="Donnadieu C."/>
            <person name="Desdevises Y."/>
            <person name="Sanchez-Ferandin S."/>
            <person name="Moreau H."/>
            <person name="Rivals E."/>
            <person name="Grigoriev I.V."/>
            <person name="Grimsley N."/>
            <person name="Eyre-Walker A."/>
            <person name="Piganeau G."/>
        </authorList>
    </citation>
    <scope>NUCLEOTIDE SEQUENCE [LARGE SCALE GENOMIC DNA]</scope>
    <source>
        <strain evidence="3">RCC 1115</strain>
    </source>
</reference>
<dbReference type="eggNOG" id="ENOG502T2QM">
    <property type="taxonomic scope" value="Eukaryota"/>
</dbReference>
<dbReference type="InterPro" id="IPR016181">
    <property type="entry name" value="Acyl_CoA_acyltransferase"/>
</dbReference>
<proteinExistence type="predicted"/>
<dbReference type="Proteomes" id="UP000195557">
    <property type="component" value="Unassembled WGS sequence"/>
</dbReference>
<dbReference type="Pfam" id="PF00583">
    <property type="entry name" value="Acetyltransf_1"/>
    <property type="match status" value="1"/>
</dbReference>
<keyword evidence="1" id="KW-0472">Membrane</keyword>
<dbReference type="CDD" id="cd04301">
    <property type="entry name" value="NAT_SF"/>
    <property type="match status" value="1"/>
</dbReference>
<sequence>MGPSARGLELDVLDHDGAREIFEELSLAHRTCFPGESSDAADPDAFFARAAWLHDERDAVWFVLRESDSGNGKRRVVGFACGFAYADSWYGAHLGVIPEFRKRGLGSYLMRVSQAHAGELGLTRLQASVEIDPKIGRGRLLRYYERHGARVRETGFGSAGSVPASVVRIERVFTRAGAKSELTSSERSVFGSYEGRSRGHRITVLVGAILAVFATMNLIKRSSRVVIY</sequence>
<feature type="transmembrane region" description="Helical" evidence="1">
    <location>
        <begin position="202"/>
        <end position="219"/>
    </location>
</feature>
<dbReference type="AlphaFoldDB" id="A0A1Y5I6A7"/>
<gene>
    <name evidence="3" type="ORF">BE221DRAFT_22016</name>
</gene>
<name>A0A1Y5I6A7_OSTTA</name>
<protein>
    <recommendedName>
        <fullName evidence="2">N-acetyltransferase domain-containing protein</fullName>
    </recommendedName>
</protein>
<dbReference type="EMBL" id="KZ155826">
    <property type="protein sequence ID" value="OUS43754.1"/>
    <property type="molecule type" value="Genomic_DNA"/>
</dbReference>
<dbReference type="GO" id="GO:0016747">
    <property type="term" value="F:acyltransferase activity, transferring groups other than amino-acyl groups"/>
    <property type="evidence" value="ECO:0007669"/>
    <property type="project" value="InterPro"/>
</dbReference>
<dbReference type="Gene3D" id="3.40.630.30">
    <property type="match status" value="1"/>
</dbReference>
<feature type="domain" description="N-acetyltransferase" evidence="2">
    <location>
        <begin position="20"/>
        <end position="172"/>
    </location>
</feature>
<organism evidence="3">
    <name type="scientific">Ostreococcus tauri</name>
    <name type="common">Marine green alga</name>
    <dbReference type="NCBI Taxonomy" id="70448"/>
    <lineage>
        <taxon>Eukaryota</taxon>
        <taxon>Viridiplantae</taxon>
        <taxon>Chlorophyta</taxon>
        <taxon>Mamiellophyceae</taxon>
        <taxon>Mamiellales</taxon>
        <taxon>Bathycoccaceae</taxon>
        <taxon>Ostreococcus</taxon>
    </lineage>
</organism>
<evidence type="ECO:0000313" key="3">
    <source>
        <dbReference type="EMBL" id="OUS43754.1"/>
    </source>
</evidence>
<dbReference type="SUPFAM" id="SSF55729">
    <property type="entry name" value="Acyl-CoA N-acyltransferases (Nat)"/>
    <property type="match status" value="1"/>
</dbReference>
<accession>A0A1Y5I6A7</accession>